<comment type="caution">
    <text evidence="2">The sequence shown here is derived from an EMBL/GenBank/DDBJ whole genome shotgun (WGS) entry which is preliminary data.</text>
</comment>
<keyword evidence="1" id="KW-1133">Transmembrane helix</keyword>
<evidence type="ECO:0000313" key="3">
    <source>
        <dbReference type="Proteomes" id="UP001257914"/>
    </source>
</evidence>
<dbReference type="RefSeq" id="WP_315946028.1">
    <property type="nucleotide sequence ID" value="NZ_JAWCUA010000003.1"/>
</dbReference>
<accession>A0ABU3QXX9</accession>
<evidence type="ECO:0000313" key="2">
    <source>
        <dbReference type="EMBL" id="MDU0112273.1"/>
    </source>
</evidence>
<feature type="transmembrane region" description="Helical" evidence="1">
    <location>
        <begin position="30"/>
        <end position="50"/>
    </location>
</feature>
<gene>
    <name evidence="2" type="ORF">RT723_04520</name>
</gene>
<proteinExistence type="predicted"/>
<sequence>MKQESKDNALLATGLLTEFAFLQSLIKSKTLFVMCLIGIVIFGGLGLFLYKMAGA</sequence>
<keyword evidence="1" id="KW-0812">Transmembrane</keyword>
<keyword evidence="1" id="KW-0472">Membrane</keyword>
<dbReference type="EMBL" id="JAWCUA010000003">
    <property type="protein sequence ID" value="MDU0112273.1"/>
    <property type="molecule type" value="Genomic_DNA"/>
</dbReference>
<reference evidence="2 3" key="1">
    <citation type="submission" date="2023-10" db="EMBL/GenBank/DDBJ databases">
        <title>Psychrosphaera aquimaarina strain SW33 isolated from seawater.</title>
        <authorList>
            <person name="Bayburt H."/>
            <person name="Kim J.M."/>
            <person name="Choi B.J."/>
            <person name="Jeon C.O."/>
        </authorList>
    </citation>
    <scope>NUCLEOTIDE SEQUENCE [LARGE SCALE GENOMIC DNA]</scope>
    <source>
        <strain evidence="2 3">KCTC 52743</strain>
    </source>
</reference>
<dbReference type="Proteomes" id="UP001257914">
    <property type="component" value="Unassembled WGS sequence"/>
</dbReference>
<protein>
    <submittedName>
        <fullName evidence="2">Uncharacterized protein</fullName>
    </submittedName>
</protein>
<name>A0ABU3QXX9_9GAMM</name>
<organism evidence="2 3">
    <name type="scientific">Psychrosphaera aquimarina</name>
    <dbReference type="NCBI Taxonomy" id="2044854"/>
    <lineage>
        <taxon>Bacteria</taxon>
        <taxon>Pseudomonadati</taxon>
        <taxon>Pseudomonadota</taxon>
        <taxon>Gammaproteobacteria</taxon>
        <taxon>Alteromonadales</taxon>
        <taxon>Pseudoalteromonadaceae</taxon>
        <taxon>Psychrosphaera</taxon>
    </lineage>
</organism>
<evidence type="ECO:0000256" key="1">
    <source>
        <dbReference type="SAM" id="Phobius"/>
    </source>
</evidence>
<keyword evidence="3" id="KW-1185">Reference proteome</keyword>